<dbReference type="EMBL" id="CP003789">
    <property type="protein sequence ID" value="AGA65257.1"/>
    <property type="molecule type" value="Genomic_DNA"/>
</dbReference>
<evidence type="ECO:0000313" key="6">
    <source>
        <dbReference type="EMBL" id="AGA65257.1"/>
    </source>
</evidence>
<feature type="transmembrane region" description="Helical" evidence="5">
    <location>
        <begin position="155"/>
        <end position="173"/>
    </location>
</feature>
<dbReference type="Proteomes" id="UP000010799">
    <property type="component" value="Chromosome"/>
</dbReference>
<dbReference type="HOGENOM" id="CLU_089554_1_1_5"/>
<feature type="transmembrane region" description="Helical" evidence="5">
    <location>
        <begin position="179"/>
        <end position="198"/>
    </location>
</feature>
<dbReference type="InterPro" id="IPR006008">
    <property type="entry name" value="YciB"/>
</dbReference>
<evidence type="ECO:0000313" key="7">
    <source>
        <dbReference type="Proteomes" id="UP000010799"/>
    </source>
</evidence>
<dbReference type="PANTHER" id="PTHR36917:SF1">
    <property type="entry name" value="INNER MEMBRANE-SPANNING PROTEIN YCIB"/>
    <property type="match status" value="1"/>
</dbReference>
<dbReference type="PANTHER" id="PTHR36917">
    <property type="entry name" value="INTRACELLULAR SEPTATION PROTEIN A-RELATED"/>
    <property type="match status" value="1"/>
</dbReference>
<name>L0EWB9_LIBCB</name>
<keyword evidence="5" id="KW-0997">Cell inner membrane</keyword>
<feature type="transmembrane region" description="Helical" evidence="5">
    <location>
        <begin position="21"/>
        <end position="37"/>
    </location>
</feature>
<comment type="similarity">
    <text evidence="5">Belongs to the YciB family.</text>
</comment>
<evidence type="ECO:0000256" key="2">
    <source>
        <dbReference type="ARBA" id="ARBA00022692"/>
    </source>
</evidence>
<dbReference type="STRING" id="1215343.B488_12650"/>
<keyword evidence="1 5" id="KW-1003">Cell membrane</keyword>
<keyword evidence="3 5" id="KW-1133">Transmembrane helix</keyword>
<evidence type="ECO:0000256" key="3">
    <source>
        <dbReference type="ARBA" id="ARBA00022989"/>
    </source>
</evidence>
<keyword evidence="7" id="KW-1185">Reference proteome</keyword>
<reference evidence="6 7" key="1">
    <citation type="journal article" date="2012" name="Stand. Genomic Sci.">
        <title>Complete genome sequence of Liberibacter crescens BT-1.</title>
        <authorList>
            <person name="Leonard M.T."/>
            <person name="Fagen J.R."/>
            <person name="Davis-Richardson A.G."/>
            <person name="Davis M.J."/>
            <person name="Triplett E.W."/>
        </authorList>
    </citation>
    <scope>NUCLEOTIDE SEQUENCE [LARGE SCALE GENOMIC DNA]</scope>
    <source>
        <strain evidence="6 7">BT-1</strain>
    </source>
</reference>
<protein>
    <recommendedName>
        <fullName evidence="5">Inner membrane-spanning protein YciB</fullName>
    </recommendedName>
</protein>
<dbReference type="PATRIC" id="fig|1215343.11.peg.1306"/>
<comment type="function">
    <text evidence="5">Plays a role in cell envelope biogenesis, maintenance of cell envelope integrity and membrane homeostasis.</text>
</comment>
<dbReference type="HAMAP" id="MF_00189">
    <property type="entry name" value="YciB"/>
    <property type="match status" value="1"/>
</dbReference>
<evidence type="ECO:0000256" key="1">
    <source>
        <dbReference type="ARBA" id="ARBA00022475"/>
    </source>
</evidence>
<dbReference type="Pfam" id="PF04279">
    <property type="entry name" value="IspA"/>
    <property type="match status" value="1"/>
</dbReference>
<organism evidence="6 7">
    <name type="scientific">Liberibacter crescens (strain BT-1)</name>
    <dbReference type="NCBI Taxonomy" id="1215343"/>
    <lineage>
        <taxon>Bacteria</taxon>
        <taxon>Pseudomonadati</taxon>
        <taxon>Pseudomonadota</taxon>
        <taxon>Alphaproteobacteria</taxon>
        <taxon>Hyphomicrobiales</taxon>
        <taxon>Rhizobiaceae</taxon>
        <taxon>Liberibacter</taxon>
    </lineage>
</organism>
<dbReference type="AlphaFoldDB" id="L0EWB9"/>
<feature type="transmembrane region" description="Helical" evidence="5">
    <location>
        <begin position="57"/>
        <end position="77"/>
    </location>
</feature>
<evidence type="ECO:0000256" key="5">
    <source>
        <dbReference type="HAMAP-Rule" id="MF_00189"/>
    </source>
</evidence>
<evidence type="ECO:0000256" key="4">
    <source>
        <dbReference type="ARBA" id="ARBA00023136"/>
    </source>
</evidence>
<proteinExistence type="inferred from homology"/>
<dbReference type="NCBIfam" id="NF001323">
    <property type="entry name" value="PRK00259.1-1"/>
    <property type="match status" value="1"/>
</dbReference>
<dbReference type="GO" id="GO:0005886">
    <property type="term" value="C:plasma membrane"/>
    <property type="evidence" value="ECO:0007669"/>
    <property type="project" value="UniProtKB-SubCell"/>
</dbReference>
<dbReference type="eggNOG" id="COG2917">
    <property type="taxonomic scope" value="Bacteria"/>
</dbReference>
<keyword evidence="4 5" id="KW-0472">Membrane</keyword>
<sequence>MTTQFKEQSKKIASNSQLIKFFLEIGPLLVFFLSNFYDYDEKWISKFGIVHSFGGKVFIATGLFMIATIISLILSWFILRSFPVVLFVSGGFVLFFGALTLWFHDESFIKLKPTVIYMLFASVLLGGLVLGKSLLSLFFGEVFCLTAEGWRKLTLRWGIFFIFLAILNEIIRRNFSTEFWALFKISAIIPLTMLFSLLQFKFIKKYSVVPSDES</sequence>
<feature type="transmembrane region" description="Helical" evidence="5">
    <location>
        <begin position="84"/>
        <end position="103"/>
    </location>
</feature>
<gene>
    <name evidence="5" type="primary">yciB</name>
    <name evidence="6" type="ordered locus">B488_12650</name>
</gene>
<dbReference type="KEGG" id="lcc:B488_12650"/>
<comment type="subcellular location">
    <subcellularLocation>
        <location evidence="5">Cell inner membrane</location>
        <topology evidence="5">Multi-pass membrane protein</topology>
    </subcellularLocation>
</comment>
<accession>L0EWB9</accession>
<feature type="transmembrane region" description="Helical" evidence="5">
    <location>
        <begin position="115"/>
        <end position="143"/>
    </location>
</feature>
<dbReference type="RefSeq" id="WP_015273682.1">
    <property type="nucleotide sequence ID" value="NC_019907.1"/>
</dbReference>
<keyword evidence="2 5" id="KW-0812">Transmembrane</keyword>